<keyword evidence="2" id="KW-0809">Transit peptide</keyword>
<keyword evidence="4" id="KW-0411">Iron-sulfur</keyword>
<dbReference type="InterPro" id="IPR015324">
    <property type="entry name" value="Ribosomal_Rsm22-like"/>
</dbReference>
<name>A0ABW4N087_9CAUL</name>
<sequence length="325" mass="33949">MTPELPQALRAAIERRLEGVSRRDLGARAQKVSAHYRQGGASARVVQGEADALAYALTRLPATYAADLAVLAEAARLAPGFAPGSLLDAGAGPGGGGWAALAVWPTIAHATLVDSSRPFLALAAELATDGPAALAGAERLTADLARAPALPTSDLVLLSYALAELPAVAQDGVVDALWAATAGLLAIVEPGTPAGFARLRQARSRLIAAGARMLAPCPHEAACPLLEGDWCHFVQRLPRSRDHRLAKAADAPFEDEKFAYLVVARESVEIAPRGARVLAPPRAGKPGIELKLCTPEGAVETRFAARRDKPAFAIARRLDWGDALD</sequence>
<dbReference type="InterPro" id="IPR052571">
    <property type="entry name" value="Mt_RNA_Methyltransferase"/>
</dbReference>
<dbReference type="PANTHER" id="PTHR13184">
    <property type="entry name" value="37S RIBOSOMAL PROTEIN S22"/>
    <property type="match status" value="1"/>
</dbReference>
<evidence type="ECO:0000256" key="4">
    <source>
        <dbReference type="ARBA" id="ARBA00023014"/>
    </source>
</evidence>
<proteinExistence type="predicted"/>
<accession>A0ABW4N087</accession>
<protein>
    <submittedName>
        <fullName evidence="5">Small ribosomal subunit Rsm22 family protein</fullName>
    </submittedName>
</protein>
<keyword evidence="3" id="KW-0408">Iron</keyword>
<evidence type="ECO:0000256" key="1">
    <source>
        <dbReference type="ARBA" id="ARBA00022723"/>
    </source>
</evidence>
<organism evidence="5 6">
    <name type="scientific">Phenylobacterium terrae</name>
    <dbReference type="NCBI Taxonomy" id="2665495"/>
    <lineage>
        <taxon>Bacteria</taxon>
        <taxon>Pseudomonadati</taxon>
        <taxon>Pseudomonadota</taxon>
        <taxon>Alphaproteobacteria</taxon>
        <taxon>Caulobacterales</taxon>
        <taxon>Caulobacteraceae</taxon>
        <taxon>Phenylobacterium</taxon>
    </lineage>
</organism>
<evidence type="ECO:0000256" key="2">
    <source>
        <dbReference type="ARBA" id="ARBA00022946"/>
    </source>
</evidence>
<gene>
    <name evidence="5" type="ORF">ACFSC0_08530</name>
</gene>
<dbReference type="Proteomes" id="UP001597237">
    <property type="component" value="Unassembled WGS sequence"/>
</dbReference>
<evidence type="ECO:0000313" key="5">
    <source>
        <dbReference type="EMBL" id="MFD1783436.1"/>
    </source>
</evidence>
<dbReference type="RefSeq" id="WP_377284021.1">
    <property type="nucleotide sequence ID" value="NZ_JBHRSI010000010.1"/>
</dbReference>
<evidence type="ECO:0000313" key="6">
    <source>
        <dbReference type="Proteomes" id="UP001597237"/>
    </source>
</evidence>
<dbReference type="EMBL" id="JBHUEY010000001">
    <property type="protein sequence ID" value="MFD1783436.1"/>
    <property type="molecule type" value="Genomic_DNA"/>
</dbReference>
<keyword evidence="1" id="KW-0479">Metal-binding</keyword>
<keyword evidence="6" id="KW-1185">Reference proteome</keyword>
<dbReference type="Pfam" id="PF09243">
    <property type="entry name" value="Rsm22"/>
    <property type="match status" value="1"/>
</dbReference>
<reference evidence="6" key="1">
    <citation type="journal article" date="2019" name="Int. J. Syst. Evol. Microbiol.">
        <title>The Global Catalogue of Microorganisms (GCM) 10K type strain sequencing project: providing services to taxonomists for standard genome sequencing and annotation.</title>
        <authorList>
            <consortium name="The Broad Institute Genomics Platform"/>
            <consortium name="The Broad Institute Genome Sequencing Center for Infectious Disease"/>
            <person name="Wu L."/>
            <person name="Ma J."/>
        </authorList>
    </citation>
    <scope>NUCLEOTIDE SEQUENCE [LARGE SCALE GENOMIC DNA]</scope>
    <source>
        <strain evidence="6">DFY28</strain>
    </source>
</reference>
<dbReference type="Gene3D" id="3.40.50.150">
    <property type="entry name" value="Vaccinia Virus protein VP39"/>
    <property type="match status" value="1"/>
</dbReference>
<dbReference type="SUPFAM" id="SSF53335">
    <property type="entry name" value="S-adenosyl-L-methionine-dependent methyltransferases"/>
    <property type="match status" value="1"/>
</dbReference>
<dbReference type="InterPro" id="IPR029063">
    <property type="entry name" value="SAM-dependent_MTases_sf"/>
</dbReference>
<dbReference type="PANTHER" id="PTHR13184:SF5">
    <property type="entry name" value="METHYLTRANSFERASE-LIKE PROTEIN 17, MITOCHONDRIAL"/>
    <property type="match status" value="1"/>
</dbReference>
<evidence type="ECO:0000256" key="3">
    <source>
        <dbReference type="ARBA" id="ARBA00023004"/>
    </source>
</evidence>
<comment type="caution">
    <text evidence="5">The sequence shown here is derived from an EMBL/GenBank/DDBJ whole genome shotgun (WGS) entry which is preliminary data.</text>
</comment>